<accession>A0A8J4GKK7</accession>
<dbReference type="Proteomes" id="UP000722791">
    <property type="component" value="Unassembled WGS sequence"/>
</dbReference>
<reference evidence="1" key="1">
    <citation type="journal article" date="2021" name="Proc. Natl. Acad. Sci. U.S.A.">
        <title>Three genomes in the algal genus Volvox reveal the fate of a haploid sex-determining region after a transition to homothallism.</title>
        <authorList>
            <person name="Yamamoto K."/>
            <person name="Hamaji T."/>
            <person name="Kawai-Toyooka H."/>
            <person name="Matsuzaki R."/>
            <person name="Takahashi F."/>
            <person name="Nishimura Y."/>
            <person name="Kawachi M."/>
            <person name="Noguchi H."/>
            <person name="Minakuchi Y."/>
            <person name="Umen J.G."/>
            <person name="Toyoda A."/>
            <person name="Nozaki H."/>
        </authorList>
    </citation>
    <scope>NUCLEOTIDE SEQUENCE</scope>
    <source>
        <strain evidence="1">NIES-3785</strain>
    </source>
</reference>
<proteinExistence type="predicted"/>
<organism evidence="1 2">
    <name type="scientific">Volvox reticuliferus</name>
    <dbReference type="NCBI Taxonomy" id="1737510"/>
    <lineage>
        <taxon>Eukaryota</taxon>
        <taxon>Viridiplantae</taxon>
        <taxon>Chlorophyta</taxon>
        <taxon>core chlorophytes</taxon>
        <taxon>Chlorophyceae</taxon>
        <taxon>CS clade</taxon>
        <taxon>Chlamydomonadales</taxon>
        <taxon>Volvocaceae</taxon>
        <taxon>Volvox</taxon>
    </lineage>
</organism>
<evidence type="ECO:0000313" key="2">
    <source>
        <dbReference type="Proteomes" id="UP000722791"/>
    </source>
</evidence>
<sequence length="115" mass="12154">MAGTLSDAVAALDVVAAADVMAIAAALERELRAITTARLVIDVSSDLHSVLLLVPIEVVMLLWDWACGLFWGGTTAGCKVRIRHTIEVASVRIEDEGGFDICDCESGSGWCSSFA</sequence>
<protein>
    <submittedName>
        <fullName evidence="1">Uncharacterized protein</fullName>
    </submittedName>
</protein>
<gene>
    <name evidence="1" type="ORF">Vretimale_12549</name>
</gene>
<comment type="caution">
    <text evidence="1">The sequence shown here is derived from an EMBL/GenBank/DDBJ whole genome shotgun (WGS) entry which is preliminary data.</text>
</comment>
<dbReference type="EMBL" id="BNCQ01000027">
    <property type="protein sequence ID" value="GIM08542.1"/>
    <property type="molecule type" value="Genomic_DNA"/>
</dbReference>
<evidence type="ECO:0000313" key="1">
    <source>
        <dbReference type="EMBL" id="GIM08542.1"/>
    </source>
</evidence>
<dbReference type="AlphaFoldDB" id="A0A8J4GKK7"/>
<name>A0A8J4GKK7_9CHLO</name>